<keyword evidence="8" id="KW-0119">Carbohydrate metabolism</keyword>
<accession>A0A9P6I843</accession>
<dbReference type="Pfam" id="PF04082">
    <property type="entry name" value="Fungal_trans"/>
    <property type="match status" value="1"/>
</dbReference>
<dbReference type="EC" id="3.2.1.132" evidence="11"/>
<dbReference type="PANTHER" id="PTHR42061:SF6">
    <property type="entry name" value="ENDO-CHITOSANASE"/>
    <property type="match status" value="1"/>
</dbReference>
<dbReference type="PANTHER" id="PTHR42061">
    <property type="entry name" value="ENDO-CHITOSANASE"/>
    <property type="match status" value="1"/>
</dbReference>
<sequence length="777" mass="86092">MVIPRAGVLLAIIASVAPSVLALEIPSNVKDFYDHVRNRGECRHELKGGFHSMEGDSGDFGYCGDYLDDYKIMYIQGKDGQLANMDIDCDGAQTSGDGRCQFSTDTQSQTTFMDTLGTYGKGDLNSYIHPYVVFGNSGTKSGWPNFDPQEHGVEPLSIMAVVCNNSMYYGIWGDTNGDDGPQAMVGEASISLATACFGNGVHGNQGHDINDVLYIAFTGNDAVPGATGANWSASNADEFSKSINALVFMGTSSNWAFGRRVLTMTHEAVTGTPLRIDDLFFDAKVYDLKWDGSRTPSGRDDFSPSNLPTQDFAIYLINSFKFRCGRLFYLFEEESFMKQFAIFHESGAKHPDLSRLWYVHYLIILAFGKAFVVQTSRSQTPPGLELFVQAMKLMPDFTFFHCDFVEKAQVLCSAALYLHCLSCRTSAYRYISQAISLAFEGGMYTEMQGQYLDDAYVQRCRMMWWTIYVLERHFSTLLGVPLFIQDENICTPYPSQSDQGQRASVMQVQVKLAQIMGQIHRSVYGIDGQLDSRYLSATKSLLQSMAGVAGQLNDLFDINSSENTAGVSRCIVLTTRPLLFIFLQSRLGQSQATPMRWAQSESVRGLLQVCMESCCQIIKILSRLLNQGLLENFLAFDLDAAFTATIAILMGGAIDPTLLPDYLQLIQRAYTLFDEMTSHGNKIAGMIVSELKQLEGYLSHLQANGQEILPLQDYDSDVMTHINPNAPVPDPQDLGIGLTDDFEFGLHFELSTEQLMQLADSLDIDSLSRPMSASGSH</sequence>
<evidence type="ECO:0000256" key="9">
    <source>
        <dbReference type="ARBA" id="ARBA00023295"/>
    </source>
</evidence>
<dbReference type="GO" id="GO:0016977">
    <property type="term" value="F:chitosanase activity"/>
    <property type="evidence" value="ECO:0007669"/>
    <property type="project" value="UniProtKB-EC"/>
</dbReference>
<keyword evidence="10 11" id="KW-0624">Polysaccharide degradation</keyword>
<keyword evidence="7" id="KW-0539">Nucleus</keyword>
<dbReference type="GO" id="GO:0005576">
    <property type="term" value="C:extracellular region"/>
    <property type="evidence" value="ECO:0007669"/>
    <property type="project" value="UniProtKB-SubCell"/>
</dbReference>
<dbReference type="CDD" id="cd12148">
    <property type="entry name" value="fungal_TF_MHR"/>
    <property type="match status" value="1"/>
</dbReference>
<keyword evidence="5 11" id="KW-0732">Signal</keyword>
<dbReference type="GO" id="GO:0008270">
    <property type="term" value="F:zinc ion binding"/>
    <property type="evidence" value="ECO:0007669"/>
    <property type="project" value="InterPro"/>
</dbReference>
<dbReference type="Proteomes" id="UP000781932">
    <property type="component" value="Unassembled WGS sequence"/>
</dbReference>
<dbReference type="SMART" id="SM00906">
    <property type="entry name" value="Fungal_trans"/>
    <property type="match status" value="1"/>
</dbReference>
<evidence type="ECO:0000256" key="4">
    <source>
        <dbReference type="ARBA" id="ARBA00022525"/>
    </source>
</evidence>
<feature type="chain" id="PRO_5040529485" description="Endo-chitosanase" evidence="11">
    <location>
        <begin position="23"/>
        <end position="777"/>
    </location>
</feature>
<evidence type="ECO:0000256" key="10">
    <source>
        <dbReference type="ARBA" id="ARBA00023326"/>
    </source>
</evidence>
<feature type="domain" description="Xylanolytic transcriptional activator regulatory" evidence="12">
    <location>
        <begin position="427"/>
        <end position="500"/>
    </location>
</feature>
<dbReference type="GeneID" id="62160368"/>
<evidence type="ECO:0000313" key="14">
    <source>
        <dbReference type="Proteomes" id="UP000781932"/>
    </source>
</evidence>
<dbReference type="EMBL" id="JAATWM020000012">
    <property type="protein sequence ID" value="KAF9877999.1"/>
    <property type="molecule type" value="Genomic_DNA"/>
</dbReference>
<reference evidence="13" key="2">
    <citation type="submission" date="2020-11" db="EMBL/GenBank/DDBJ databases">
        <title>Whole genome sequencing of Colletotrichum sp.</title>
        <authorList>
            <person name="Li H."/>
        </authorList>
    </citation>
    <scope>NUCLEOTIDE SEQUENCE</scope>
    <source>
        <strain evidence="13">CkLH20</strain>
    </source>
</reference>
<keyword evidence="4" id="KW-0964">Secreted</keyword>
<dbReference type="Pfam" id="PF07335">
    <property type="entry name" value="Glyco_hydro_75"/>
    <property type="match status" value="1"/>
</dbReference>
<comment type="subcellular location">
    <subcellularLocation>
        <location evidence="2 11">Secreted</location>
    </subcellularLocation>
</comment>
<evidence type="ECO:0000256" key="6">
    <source>
        <dbReference type="ARBA" id="ARBA00022801"/>
    </source>
</evidence>
<comment type="similarity">
    <text evidence="3 11">Belongs to the glycosyl hydrolase 75 family.</text>
</comment>
<dbReference type="InterPro" id="IPR009939">
    <property type="entry name" value="Chitosanase_fungal"/>
</dbReference>
<comment type="caution">
    <text evidence="13">The sequence shown here is derived from an EMBL/GenBank/DDBJ whole genome shotgun (WGS) entry which is preliminary data.</text>
</comment>
<evidence type="ECO:0000256" key="5">
    <source>
        <dbReference type="ARBA" id="ARBA00022729"/>
    </source>
</evidence>
<evidence type="ECO:0000256" key="8">
    <source>
        <dbReference type="ARBA" id="ARBA00023277"/>
    </source>
</evidence>
<dbReference type="GO" id="GO:0003677">
    <property type="term" value="F:DNA binding"/>
    <property type="evidence" value="ECO:0007669"/>
    <property type="project" value="InterPro"/>
</dbReference>
<dbReference type="OrthoDB" id="3990906at2759"/>
<keyword evidence="14" id="KW-1185">Reference proteome</keyword>
<dbReference type="InterPro" id="IPR007219">
    <property type="entry name" value="XnlR_reg_dom"/>
</dbReference>
<reference evidence="13" key="1">
    <citation type="submission" date="2020-03" db="EMBL/GenBank/DDBJ databases">
        <authorList>
            <person name="He L."/>
        </authorList>
    </citation>
    <scope>NUCLEOTIDE SEQUENCE</scope>
    <source>
        <strain evidence="13">CkLH20</strain>
    </source>
</reference>
<protein>
    <recommendedName>
        <fullName evidence="11">Endo-chitosanase</fullName>
        <ecNumber evidence="11">3.2.1.132</ecNumber>
    </recommendedName>
</protein>
<evidence type="ECO:0000256" key="3">
    <source>
        <dbReference type="ARBA" id="ARBA00007799"/>
    </source>
</evidence>
<dbReference type="GO" id="GO:0000272">
    <property type="term" value="P:polysaccharide catabolic process"/>
    <property type="evidence" value="ECO:0007669"/>
    <property type="project" value="UniProtKB-KW"/>
</dbReference>
<dbReference type="GO" id="GO:0006351">
    <property type="term" value="P:DNA-templated transcription"/>
    <property type="evidence" value="ECO:0007669"/>
    <property type="project" value="InterPro"/>
</dbReference>
<comment type="function">
    <text evidence="11">Chitosanase catalyzing the endo-type cleavage of chitosan, the deacylated form of chitin. Chitosanase may be crucial in the degradation of the deacetylated portion of chitin in the fungal cell wall.</text>
</comment>
<feature type="signal peptide" evidence="11">
    <location>
        <begin position="1"/>
        <end position="22"/>
    </location>
</feature>
<keyword evidence="9 11" id="KW-0326">Glycosidase</keyword>
<evidence type="ECO:0000256" key="1">
    <source>
        <dbReference type="ARBA" id="ARBA00000405"/>
    </source>
</evidence>
<evidence type="ECO:0000313" key="13">
    <source>
        <dbReference type="EMBL" id="KAF9877999.1"/>
    </source>
</evidence>
<proteinExistence type="inferred from homology"/>
<name>A0A9P6I843_9PEZI</name>
<evidence type="ECO:0000256" key="7">
    <source>
        <dbReference type="ARBA" id="ARBA00023242"/>
    </source>
</evidence>
<evidence type="ECO:0000256" key="11">
    <source>
        <dbReference type="RuleBase" id="RU361208"/>
    </source>
</evidence>
<evidence type="ECO:0000256" key="2">
    <source>
        <dbReference type="ARBA" id="ARBA00004613"/>
    </source>
</evidence>
<comment type="catalytic activity">
    <reaction evidence="1 11">
        <text>Endohydrolysis of beta-(1-&gt;4)-linkages between D-glucosamine residues in a partly acetylated chitosan.</text>
        <dbReference type="EC" id="3.2.1.132"/>
    </reaction>
</comment>
<evidence type="ECO:0000259" key="12">
    <source>
        <dbReference type="SMART" id="SM00906"/>
    </source>
</evidence>
<dbReference type="AlphaFoldDB" id="A0A9P6I843"/>
<gene>
    <name evidence="13" type="ORF">CkaCkLH20_04575</name>
</gene>
<keyword evidence="6 11" id="KW-0378">Hydrolase</keyword>
<organism evidence="13 14">
    <name type="scientific">Colletotrichum karsti</name>
    <dbReference type="NCBI Taxonomy" id="1095194"/>
    <lineage>
        <taxon>Eukaryota</taxon>
        <taxon>Fungi</taxon>
        <taxon>Dikarya</taxon>
        <taxon>Ascomycota</taxon>
        <taxon>Pezizomycotina</taxon>
        <taxon>Sordariomycetes</taxon>
        <taxon>Hypocreomycetidae</taxon>
        <taxon>Glomerellales</taxon>
        <taxon>Glomerellaceae</taxon>
        <taxon>Colletotrichum</taxon>
        <taxon>Colletotrichum boninense species complex</taxon>
    </lineage>
</organism>
<dbReference type="RefSeq" id="XP_038747460.1">
    <property type="nucleotide sequence ID" value="XM_038887294.1"/>
</dbReference>